<evidence type="ECO:0000313" key="4">
    <source>
        <dbReference type="Proteomes" id="UP000298030"/>
    </source>
</evidence>
<gene>
    <name evidence="3" type="ORF">FA13DRAFT_1728161</name>
</gene>
<dbReference type="InterPro" id="IPR045340">
    <property type="entry name" value="DUF6533"/>
</dbReference>
<organism evidence="3 4">
    <name type="scientific">Coprinellus micaceus</name>
    <name type="common">Glistening ink-cap mushroom</name>
    <name type="synonym">Coprinus micaceus</name>
    <dbReference type="NCBI Taxonomy" id="71717"/>
    <lineage>
        <taxon>Eukaryota</taxon>
        <taxon>Fungi</taxon>
        <taxon>Dikarya</taxon>
        <taxon>Basidiomycota</taxon>
        <taxon>Agaricomycotina</taxon>
        <taxon>Agaricomycetes</taxon>
        <taxon>Agaricomycetidae</taxon>
        <taxon>Agaricales</taxon>
        <taxon>Agaricineae</taxon>
        <taxon>Psathyrellaceae</taxon>
        <taxon>Coprinellus</taxon>
    </lineage>
</organism>
<reference evidence="3 4" key="1">
    <citation type="journal article" date="2019" name="Nat. Ecol. Evol.">
        <title>Megaphylogeny resolves global patterns of mushroom evolution.</title>
        <authorList>
            <person name="Varga T."/>
            <person name="Krizsan K."/>
            <person name="Foldi C."/>
            <person name="Dima B."/>
            <person name="Sanchez-Garcia M."/>
            <person name="Sanchez-Ramirez S."/>
            <person name="Szollosi G.J."/>
            <person name="Szarkandi J.G."/>
            <person name="Papp V."/>
            <person name="Albert L."/>
            <person name="Andreopoulos W."/>
            <person name="Angelini C."/>
            <person name="Antonin V."/>
            <person name="Barry K.W."/>
            <person name="Bougher N.L."/>
            <person name="Buchanan P."/>
            <person name="Buyck B."/>
            <person name="Bense V."/>
            <person name="Catcheside P."/>
            <person name="Chovatia M."/>
            <person name="Cooper J."/>
            <person name="Damon W."/>
            <person name="Desjardin D."/>
            <person name="Finy P."/>
            <person name="Geml J."/>
            <person name="Haridas S."/>
            <person name="Hughes K."/>
            <person name="Justo A."/>
            <person name="Karasinski D."/>
            <person name="Kautmanova I."/>
            <person name="Kiss B."/>
            <person name="Kocsube S."/>
            <person name="Kotiranta H."/>
            <person name="LaButti K.M."/>
            <person name="Lechner B.E."/>
            <person name="Liimatainen K."/>
            <person name="Lipzen A."/>
            <person name="Lukacs Z."/>
            <person name="Mihaltcheva S."/>
            <person name="Morgado L.N."/>
            <person name="Niskanen T."/>
            <person name="Noordeloos M.E."/>
            <person name="Ohm R.A."/>
            <person name="Ortiz-Santana B."/>
            <person name="Ovrebo C."/>
            <person name="Racz N."/>
            <person name="Riley R."/>
            <person name="Savchenko A."/>
            <person name="Shiryaev A."/>
            <person name="Soop K."/>
            <person name="Spirin V."/>
            <person name="Szebenyi C."/>
            <person name="Tomsovsky M."/>
            <person name="Tulloss R.E."/>
            <person name="Uehling J."/>
            <person name="Grigoriev I.V."/>
            <person name="Vagvolgyi C."/>
            <person name="Papp T."/>
            <person name="Martin F.M."/>
            <person name="Miettinen O."/>
            <person name="Hibbett D.S."/>
            <person name="Nagy L.G."/>
        </authorList>
    </citation>
    <scope>NUCLEOTIDE SEQUENCE [LARGE SCALE GENOMIC DNA]</scope>
    <source>
        <strain evidence="3 4">FP101781</strain>
    </source>
</reference>
<evidence type="ECO:0000256" key="1">
    <source>
        <dbReference type="SAM" id="Phobius"/>
    </source>
</evidence>
<keyword evidence="1" id="KW-0812">Transmembrane</keyword>
<dbReference type="OrthoDB" id="3346251at2759"/>
<dbReference type="Proteomes" id="UP000298030">
    <property type="component" value="Unassembled WGS sequence"/>
</dbReference>
<keyword evidence="1" id="KW-0472">Membrane</keyword>
<sequence length="328" mass="37167">MSAALTPQQRLAMLVDTLKANKTVGYIGTGSMAMLVCDYLHTFPEEVKYMWTSANTVPKFLFLALRYYAFVHTSFSQSYHNNFHITGDQCLSVFYRDTYSALVVSILCEMISYTRVYAFSGRNLYVAIWLVAFFIVEHVLQFWFLSKFLRTVHFGKFVVSDRLGCVPVEGEGQWLSLIFILFLASLSMVTFIMIFIGVRRSRVFGAKGLVRVFYRDGIFYFISLAMLSVANVIFTYTAPTNGLQFAMIQLQVHLNAMLGGRMLLHLREYADVDVDHGSYAMHVRPVTDQDKTLKFSASPGPLSFGGKSREFPGVITVGSTTTTWVDRD</sequence>
<dbReference type="EMBL" id="QPFP01000007">
    <property type="protein sequence ID" value="TEB35358.1"/>
    <property type="molecule type" value="Genomic_DNA"/>
</dbReference>
<protein>
    <recommendedName>
        <fullName evidence="2">DUF6533 domain-containing protein</fullName>
    </recommendedName>
</protein>
<dbReference type="Pfam" id="PF20151">
    <property type="entry name" value="DUF6533"/>
    <property type="match status" value="1"/>
</dbReference>
<feature type="transmembrane region" description="Helical" evidence="1">
    <location>
        <begin position="218"/>
        <end position="238"/>
    </location>
</feature>
<keyword evidence="4" id="KW-1185">Reference proteome</keyword>
<keyword evidence="1" id="KW-1133">Transmembrane helix</keyword>
<dbReference type="AlphaFoldDB" id="A0A4Y7TN73"/>
<feature type="transmembrane region" description="Helical" evidence="1">
    <location>
        <begin position="124"/>
        <end position="144"/>
    </location>
</feature>
<feature type="transmembrane region" description="Helical" evidence="1">
    <location>
        <begin position="174"/>
        <end position="198"/>
    </location>
</feature>
<evidence type="ECO:0000313" key="3">
    <source>
        <dbReference type="EMBL" id="TEB35358.1"/>
    </source>
</evidence>
<proteinExistence type="predicted"/>
<comment type="caution">
    <text evidence="3">The sequence shown here is derived from an EMBL/GenBank/DDBJ whole genome shotgun (WGS) entry which is preliminary data.</text>
</comment>
<evidence type="ECO:0000259" key="2">
    <source>
        <dbReference type="Pfam" id="PF20151"/>
    </source>
</evidence>
<feature type="domain" description="DUF6533" evidence="2">
    <location>
        <begin position="26"/>
        <end position="70"/>
    </location>
</feature>
<name>A0A4Y7TN73_COPMI</name>
<accession>A0A4Y7TN73</accession>